<comment type="caution">
    <text evidence="1">The sequence shown here is derived from an EMBL/GenBank/DDBJ whole genome shotgun (WGS) entry which is preliminary data.</text>
</comment>
<evidence type="ECO:0000313" key="2">
    <source>
        <dbReference type="Proteomes" id="UP000708208"/>
    </source>
</evidence>
<reference evidence="1" key="1">
    <citation type="submission" date="2021-06" db="EMBL/GenBank/DDBJ databases">
        <authorList>
            <person name="Hodson N. C."/>
            <person name="Mongue J. A."/>
            <person name="Jaron S. K."/>
        </authorList>
    </citation>
    <scope>NUCLEOTIDE SEQUENCE</scope>
</reference>
<dbReference type="EMBL" id="CAJVCH010556163">
    <property type="protein sequence ID" value="CAG7830500.1"/>
    <property type="molecule type" value="Genomic_DNA"/>
</dbReference>
<evidence type="ECO:0000313" key="1">
    <source>
        <dbReference type="EMBL" id="CAG7830500.1"/>
    </source>
</evidence>
<proteinExistence type="predicted"/>
<accession>A0A8J2LA96</accession>
<protein>
    <submittedName>
        <fullName evidence="1">Uncharacterized protein</fullName>
    </submittedName>
</protein>
<name>A0A8J2LA96_9HEXA</name>
<dbReference type="Proteomes" id="UP000708208">
    <property type="component" value="Unassembled WGS sequence"/>
</dbReference>
<sequence>MRIGAECKHVVDFITASLVANPLENSVEDVESKAIAALDNHVVASVDDHEKQLSTQLNTLIFIGSLYELVLKTIQCDSVRLGGM</sequence>
<dbReference type="AlphaFoldDB" id="A0A8J2LA96"/>
<gene>
    <name evidence="1" type="ORF">AFUS01_LOCUS40299</name>
</gene>
<organism evidence="1 2">
    <name type="scientific">Allacma fusca</name>
    <dbReference type="NCBI Taxonomy" id="39272"/>
    <lineage>
        <taxon>Eukaryota</taxon>
        <taxon>Metazoa</taxon>
        <taxon>Ecdysozoa</taxon>
        <taxon>Arthropoda</taxon>
        <taxon>Hexapoda</taxon>
        <taxon>Collembola</taxon>
        <taxon>Symphypleona</taxon>
        <taxon>Sminthuridae</taxon>
        <taxon>Allacma</taxon>
    </lineage>
</organism>
<keyword evidence="2" id="KW-1185">Reference proteome</keyword>